<name>A0AAD9PQ30_ACRCE</name>
<organism evidence="1 2">
    <name type="scientific">Acropora cervicornis</name>
    <name type="common">Staghorn coral</name>
    <dbReference type="NCBI Taxonomy" id="6130"/>
    <lineage>
        <taxon>Eukaryota</taxon>
        <taxon>Metazoa</taxon>
        <taxon>Cnidaria</taxon>
        <taxon>Anthozoa</taxon>
        <taxon>Hexacorallia</taxon>
        <taxon>Scleractinia</taxon>
        <taxon>Astrocoeniina</taxon>
        <taxon>Acroporidae</taxon>
        <taxon>Acropora</taxon>
    </lineage>
</organism>
<accession>A0AAD9PQ30</accession>
<keyword evidence="2" id="KW-1185">Reference proteome</keyword>
<dbReference type="Proteomes" id="UP001249851">
    <property type="component" value="Unassembled WGS sequence"/>
</dbReference>
<sequence>MEHSHLVRCLVAVRFRAPHVIPVVSDSAMSKVMLDHCYNRAKSLRKKSLHLAPRNYRGRGERLSNLLRILGHSCSTVKIKDVTDVDIEEDKRRLRDRCLPWDYPTVLVANDNACKIEKPQLSIVGGKGEDRYMYSTNWIIRCCNIIASLDNIGRRIIRLDELGQEFFSSSDDPSVYKYEQQPDHRSRRTICLVRLGRRNKVDNPSVFINAATDELRCRNQHLDT</sequence>
<comment type="caution">
    <text evidence="1">The sequence shown here is derived from an EMBL/GenBank/DDBJ whole genome shotgun (WGS) entry which is preliminary data.</text>
</comment>
<dbReference type="EMBL" id="JARQWQ010000239">
    <property type="protein sequence ID" value="KAK2546937.1"/>
    <property type="molecule type" value="Genomic_DNA"/>
</dbReference>
<reference evidence="1" key="1">
    <citation type="journal article" date="2023" name="G3 (Bethesda)">
        <title>Whole genome assembly and annotation of the endangered Caribbean coral Acropora cervicornis.</title>
        <authorList>
            <person name="Selwyn J.D."/>
            <person name="Vollmer S.V."/>
        </authorList>
    </citation>
    <scope>NUCLEOTIDE SEQUENCE</scope>
    <source>
        <strain evidence="1">K2</strain>
    </source>
</reference>
<evidence type="ECO:0000313" key="2">
    <source>
        <dbReference type="Proteomes" id="UP001249851"/>
    </source>
</evidence>
<proteinExistence type="predicted"/>
<gene>
    <name evidence="1" type="ORF">P5673_033322</name>
</gene>
<dbReference type="AlphaFoldDB" id="A0AAD9PQ30"/>
<evidence type="ECO:0000313" key="1">
    <source>
        <dbReference type="EMBL" id="KAK2546937.1"/>
    </source>
</evidence>
<protein>
    <submittedName>
        <fullName evidence="1">Uncharacterized protein</fullName>
    </submittedName>
</protein>
<reference evidence="1" key="2">
    <citation type="journal article" date="2023" name="Science">
        <title>Genomic signatures of disease resistance in endangered staghorn corals.</title>
        <authorList>
            <person name="Vollmer S.V."/>
            <person name="Selwyn J.D."/>
            <person name="Despard B.A."/>
            <person name="Roesel C.L."/>
        </authorList>
    </citation>
    <scope>NUCLEOTIDE SEQUENCE</scope>
    <source>
        <strain evidence="1">K2</strain>
    </source>
</reference>